<comment type="caution">
    <text evidence="2">The sequence shown here is derived from an EMBL/GenBank/DDBJ whole genome shotgun (WGS) entry which is preliminary data.</text>
</comment>
<dbReference type="PANTHER" id="PTHR24148:SF64">
    <property type="entry name" value="HETEROKARYON INCOMPATIBILITY DOMAIN-CONTAINING PROTEIN"/>
    <property type="match status" value="1"/>
</dbReference>
<reference evidence="2" key="2">
    <citation type="submission" date="2023-02" db="EMBL/GenBank/DDBJ databases">
        <authorList>
            <consortium name="DOE Joint Genome Institute"/>
            <person name="Mondo S.J."/>
            <person name="Chang Y."/>
            <person name="Wang Y."/>
            <person name="Ahrendt S."/>
            <person name="Andreopoulos W."/>
            <person name="Barry K."/>
            <person name="Beard J."/>
            <person name="Benny G.L."/>
            <person name="Blankenship S."/>
            <person name="Bonito G."/>
            <person name="Cuomo C."/>
            <person name="Desiro A."/>
            <person name="Gervers K.A."/>
            <person name="Hundley H."/>
            <person name="Kuo A."/>
            <person name="LaButti K."/>
            <person name="Lang B.F."/>
            <person name="Lipzen A."/>
            <person name="O'Donnell K."/>
            <person name="Pangilinan J."/>
            <person name="Reynolds N."/>
            <person name="Sandor L."/>
            <person name="Smith M.W."/>
            <person name="Tsang A."/>
            <person name="Grigoriev I.V."/>
            <person name="Stajich J.E."/>
            <person name="Spatafora J.W."/>
        </authorList>
    </citation>
    <scope>NUCLEOTIDE SEQUENCE</scope>
    <source>
        <strain evidence="2">RSA 2281</strain>
    </source>
</reference>
<gene>
    <name evidence="2" type="ORF">BDA99DRAFT_593298</name>
</gene>
<accession>A0AAD5K7J1</accession>
<reference evidence="2" key="1">
    <citation type="journal article" date="2022" name="IScience">
        <title>Evolution of zygomycete secretomes and the origins of terrestrial fungal ecologies.</title>
        <authorList>
            <person name="Chang Y."/>
            <person name="Wang Y."/>
            <person name="Mondo S."/>
            <person name="Ahrendt S."/>
            <person name="Andreopoulos W."/>
            <person name="Barry K."/>
            <person name="Beard J."/>
            <person name="Benny G.L."/>
            <person name="Blankenship S."/>
            <person name="Bonito G."/>
            <person name="Cuomo C."/>
            <person name="Desiro A."/>
            <person name="Gervers K.A."/>
            <person name="Hundley H."/>
            <person name="Kuo A."/>
            <person name="LaButti K."/>
            <person name="Lang B.F."/>
            <person name="Lipzen A."/>
            <person name="O'Donnell K."/>
            <person name="Pangilinan J."/>
            <person name="Reynolds N."/>
            <person name="Sandor L."/>
            <person name="Smith M.E."/>
            <person name="Tsang A."/>
            <person name="Grigoriev I.V."/>
            <person name="Stajich J.E."/>
            <person name="Spatafora J.W."/>
        </authorList>
    </citation>
    <scope>NUCLEOTIDE SEQUENCE</scope>
    <source>
        <strain evidence="2">RSA 2281</strain>
    </source>
</reference>
<evidence type="ECO:0000259" key="1">
    <source>
        <dbReference type="Pfam" id="PF06985"/>
    </source>
</evidence>
<dbReference type="PANTHER" id="PTHR24148">
    <property type="entry name" value="ANKYRIN REPEAT DOMAIN-CONTAINING PROTEIN 39 HOMOLOG-RELATED"/>
    <property type="match status" value="1"/>
</dbReference>
<dbReference type="AlphaFoldDB" id="A0AAD5K7J1"/>
<sequence>MRHSIGIIVPVPPVKNDQHPLSKATLFYKHFFFWESSKMYITYCRNQISMNPVVEDTTSYRLNATAGSFRPTYLVRVSDWKKVPGHEAKNGYCALSYVWKQSVEIVPKNEHGDYDCIDNAKHCIVEGNNNAKSDNNISTKTKHFFMRTKKDRIAMVPAKEGEPNEYIPQFLPSKKSKATVKHVTYSQLLQHICQDFQIEYLWYDKLCIDSSNKETKLQEIKRMHCIYLNARYTVAIVPELHVHDPKDFNTQLRSSSDTYANAKAWEDIERSLWWKRSWTLQETLMSRNILIVGADTHKWQHSFHTNNIPTTYDEFSVWMLDFINQSQDGRGGSINQALSQAHFRASSKEHDRIFSLINIFPGMFKNMEISYERDIKSTFNYCYRTMVINDMSILCFGSNLYIDGKETQTNTMTSHHLPSWTGVSGLHLTDRITTTSTNWLLPSSPSVDDDMFLHISTKYYKTLSVSPYSHGCYSTLAHRENKKPWYNQMAMYLDRRGATDLFTTGDNDMILIDWAVTMDTGALCFATHYSQLQPPSQHIVTTTTIQGPRPLSLTEDCQECILLPILLKSHKMYTYLVKGSEPLQLRNEYDVYYYFLPVFKKCGNTNGSEEERFKAIGIYLLGGPDDETHLRQYSEDEILKMVFSDDATHDQVKEFVIQ</sequence>
<evidence type="ECO:0000313" key="3">
    <source>
        <dbReference type="Proteomes" id="UP001209540"/>
    </source>
</evidence>
<feature type="domain" description="Heterokaryon incompatibility" evidence="1">
    <location>
        <begin position="92"/>
        <end position="282"/>
    </location>
</feature>
<name>A0AAD5K7J1_9FUNG</name>
<dbReference type="EMBL" id="JAIXMP010000005">
    <property type="protein sequence ID" value="KAI9272922.1"/>
    <property type="molecule type" value="Genomic_DNA"/>
</dbReference>
<organism evidence="2 3">
    <name type="scientific">Phascolomyces articulosus</name>
    <dbReference type="NCBI Taxonomy" id="60185"/>
    <lineage>
        <taxon>Eukaryota</taxon>
        <taxon>Fungi</taxon>
        <taxon>Fungi incertae sedis</taxon>
        <taxon>Mucoromycota</taxon>
        <taxon>Mucoromycotina</taxon>
        <taxon>Mucoromycetes</taxon>
        <taxon>Mucorales</taxon>
        <taxon>Lichtheimiaceae</taxon>
        <taxon>Phascolomyces</taxon>
    </lineage>
</organism>
<dbReference type="InterPro" id="IPR010730">
    <property type="entry name" value="HET"/>
</dbReference>
<dbReference type="InterPro" id="IPR052895">
    <property type="entry name" value="HetReg/Transcr_Mod"/>
</dbReference>
<keyword evidence="3" id="KW-1185">Reference proteome</keyword>
<dbReference type="Proteomes" id="UP001209540">
    <property type="component" value="Unassembled WGS sequence"/>
</dbReference>
<evidence type="ECO:0000313" key="2">
    <source>
        <dbReference type="EMBL" id="KAI9272922.1"/>
    </source>
</evidence>
<proteinExistence type="predicted"/>
<protein>
    <recommendedName>
        <fullName evidence="1">Heterokaryon incompatibility domain-containing protein</fullName>
    </recommendedName>
</protein>
<dbReference type="Pfam" id="PF06985">
    <property type="entry name" value="HET"/>
    <property type="match status" value="1"/>
</dbReference>